<feature type="region of interest" description="Disordered" evidence="1">
    <location>
        <begin position="73"/>
        <end position="163"/>
    </location>
</feature>
<evidence type="ECO:0000313" key="2">
    <source>
        <dbReference type="EMBL" id="KAK0610612.1"/>
    </source>
</evidence>
<evidence type="ECO:0000256" key="1">
    <source>
        <dbReference type="SAM" id="MobiDB-lite"/>
    </source>
</evidence>
<feature type="compositionally biased region" description="Acidic residues" evidence="1">
    <location>
        <begin position="135"/>
        <end position="145"/>
    </location>
</feature>
<protein>
    <submittedName>
        <fullName evidence="2">Uncharacterized protein</fullName>
    </submittedName>
</protein>
<gene>
    <name evidence="2" type="ORF">B0T17DRAFT_621078</name>
</gene>
<comment type="caution">
    <text evidence="2">The sequence shown here is derived from an EMBL/GenBank/DDBJ whole genome shotgun (WGS) entry which is preliminary data.</text>
</comment>
<dbReference type="EMBL" id="JAULSR010000010">
    <property type="protein sequence ID" value="KAK0610612.1"/>
    <property type="molecule type" value="Genomic_DNA"/>
</dbReference>
<dbReference type="Proteomes" id="UP001174934">
    <property type="component" value="Unassembled WGS sequence"/>
</dbReference>
<reference evidence="2" key="1">
    <citation type="submission" date="2023-06" db="EMBL/GenBank/DDBJ databases">
        <title>Genome-scale phylogeny and comparative genomics of the fungal order Sordariales.</title>
        <authorList>
            <consortium name="Lawrence Berkeley National Laboratory"/>
            <person name="Hensen N."/>
            <person name="Bonometti L."/>
            <person name="Westerberg I."/>
            <person name="Brannstrom I.O."/>
            <person name="Guillou S."/>
            <person name="Cros-Aarteil S."/>
            <person name="Calhoun S."/>
            <person name="Haridas S."/>
            <person name="Kuo A."/>
            <person name="Mondo S."/>
            <person name="Pangilinan J."/>
            <person name="Riley R."/>
            <person name="LaButti K."/>
            <person name="Andreopoulos B."/>
            <person name="Lipzen A."/>
            <person name="Chen C."/>
            <person name="Yanf M."/>
            <person name="Daum C."/>
            <person name="Ng V."/>
            <person name="Clum A."/>
            <person name="Steindorff A."/>
            <person name="Ohm R."/>
            <person name="Martin F."/>
            <person name="Silar P."/>
            <person name="Natvig D."/>
            <person name="Lalanne C."/>
            <person name="Gautier V."/>
            <person name="Ament-velasquez S.L."/>
            <person name="Kruys A."/>
            <person name="Hutchinson M.I."/>
            <person name="Powell A.J."/>
            <person name="Barry K."/>
            <person name="Miller A.N."/>
            <person name="Grigoriev I.V."/>
            <person name="Debuchy R."/>
            <person name="Gladieux P."/>
            <person name="Thoren M.H."/>
            <person name="Johannesson H."/>
        </authorList>
    </citation>
    <scope>NUCLEOTIDE SEQUENCE</scope>
    <source>
        <strain evidence="2">SMH3391-2</strain>
    </source>
</reference>
<keyword evidence="3" id="KW-1185">Reference proteome</keyword>
<evidence type="ECO:0000313" key="3">
    <source>
        <dbReference type="Proteomes" id="UP001174934"/>
    </source>
</evidence>
<proteinExistence type="predicted"/>
<dbReference type="AlphaFoldDB" id="A0AA39TGY9"/>
<accession>A0AA39TGY9</accession>
<organism evidence="2 3">
    <name type="scientific">Bombardia bombarda</name>
    <dbReference type="NCBI Taxonomy" id="252184"/>
    <lineage>
        <taxon>Eukaryota</taxon>
        <taxon>Fungi</taxon>
        <taxon>Dikarya</taxon>
        <taxon>Ascomycota</taxon>
        <taxon>Pezizomycotina</taxon>
        <taxon>Sordariomycetes</taxon>
        <taxon>Sordariomycetidae</taxon>
        <taxon>Sordariales</taxon>
        <taxon>Lasiosphaeriaceae</taxon>
        <taxon>Bombardia</taxon>
    </lineage>
</organism>
<name>A0AA39TGY9_9PEZI</name>
<sequence length="163" mass="16796">MADKSVEKASAPITLNDNEKEFLVIAMQCLAKDVVLNFDSKKVAALTGLAPRSAMNKIYALKGKLAALSEQNLGDSEGFPAPVSTPRGRKRPAPAAADKEGTPTKRGRPPKNSTTPAKVAGNARAGSSGGAPVDLEADVADDLKEEDAVKSTVAAPVADDGEV</sequence>